<name>A0AA85BPZ9_9TREM</name>
<keyword evidence="1" id="KW-0175">Coiled coil</keyword>
<accession>A0AA85BPZ9</accession>
<reference evidence="4" key="1">
    <citation type="submission" date="2023-11" db="UniProtKB">
        <authorList>
            <consortium name="WormBaseParasite"/>
        </authorList>
    </citation>
    <scope>IDENTIFICATION</scope>
</reference>
<proteinExistence type="predicted"/>
<evidence type="ECO:0000256" key="1">
    <source>
        <dbReference type="SAM" id="Coils"/>
    </source>
</evidence>
<feature type="coiled-coil region" evidence="1">
    <location>
        <begin position="147"/>
        <end position="181"/>
    </location>
</feature>
<dbReference type="WBParaSite" id="SMTH1_67710.1">
    <property type="protein sequence ID" value="SMTH1_67710.1"/>
    <property type="gene ID" value="SMTH1_67710"/>
</dbReference>
<dbReference type="Proteomes" id="UP000050791">
    <property type="component" value="Unassembled WGS sequence"/>
</dbReference>
<evidence type="ECO:0000256" key="2">
    <source>
        <dbReference type="SAM" id="MobiDB-lite"/>
    </source>
</evidence>
<feature type="compositionally biased region" description="Polar residues" evidence="2">
    <location>
        <begin position="21"/>
        <end position="43"/>
    </location>
</feature>
<feature type="coiled-coil region" evidence="1">
    <location>
        <begin position="377"/>
        <end position="500"/>
    </location>
</feature>
<dbReference type="AlphaFoldDB" id="A0AA85BPZ9"/>
<evidence type="ECO:0008006" key="5">
    <source>
        <dbReference type="Google" id="ProtNLM"/>
    </source>
</evidence>
<evidence type="ECO:0000313" key="3">
    <source>
        <dbReference type="Proteomes" id="UP000050791"/>
    </source>
</evidence>
<organism evidence="3 4">
    <name type="scientific">Schistosoma mattheei</name>
    <dbReference type="NCBI Taxonomy" id="31246"/>
    <lineage>
        <taxon>Eukaryota</taxon>
        <taxon>Metazoa</taxon>
        <taxon>Spiralia</taxon>
        <taxon>Lophotrochozoa</taxon>
        <taxon>Platyhelminthes</taxon>
        <taxon>Trematoda</taxon>
        <taxon>Digenea</taxon>
        <taxon>Strigeidida</taxon>
        <taxon>Schistosomatoidea</taxon>
        <taxon>Schistosomatidae</taxon>
        <taxon>Schistosoma</taxon>
    </lineage>
</organism>
<protein>
    <recommendedName>
        <fullName evidence="5">Alpha-helical coiled-coil rod protein</fullName>
    </recommendedName>
</protein>
<evidence type="ECO:0000313" key="4">
    <source>
        <dbReference type="WBParaSite" id="SMTH1_67710.1"/>
    </source>
</evidence>
<feature type="region of interest" description="Disordered" evidence="2">
    <location>
        <begin position="1"/>
        <end position="43"/>
    </location>
</feature>
<sequence length="592" mass="68212">MKSEQTGEVLLPPSAFLISDPNHSNCPQDVNNDAERTNSTISNKSTRKLSISSIISKLNKNSDDLNDDGHFDRINSEDIQFNYTNKFVNELKQENEYLLRSQTKALDELNKIRGYIGLGRVSSKITFKEDSLEQHKCICDTELLEKLKYLENKNSELNLQLEQMNSRMSSLETVLEIQEKQLSRESGNEVLPINNKSGKVENLLCTWRKQLLSEFESLKATLEATEFKLKASDSALNVERNKRQGFENDLESLHSKLAMTQSNLTESRENYKKFALNTKQNLDQIVKAIQTFMNWPESGSLSQQTPITICSVFRRLRHLERRLEFANSRLPVLRTRLLLSSSLSHRKADVDQSTQVSYELKHWIGDILSESEKEEIISQAQTEALRAIKERDRALEQLSDYVKSFDNRVQDAEKAVEKELSELREANRILNLSLHDEQKKLKECSDQLKSEKVTNNDLEQKYTNEIGHLKTQLSETDIKLTKALTELRRAERRVDREINERKLQINSIENTYKSKIQTLENALHSFYPEPYHCYGNNTAKSPNVIQKMTSPIVPTFASHIDLNESIRKLDHLADRLNSDLSSDSDAEKDVEQ</sequence>